<dbReference type="Gene3D" id="3.90.730.10">
    <property type="entry name" value="Ribonuclease T2-like"/>
    <property type="match status" value="1"/>
</dbReference>
<dbReference type="PANTHER" id="PTHR11240">
    <property type="entry name" value="RIBONUCLEASE T2"/>
    <property type="match status" value="1"/>
</dbReference>
<keyword evidence="5" id="KW-1185">Reference proteome</keyword>
<dbReference type="SUPFAM" id="SSF55895">
    <property type="entry name" value="Ribonuclease Rh-like"/>
    <property type="match status" value="1"/>
</dbReference>
<evidence type="ECO:0000256" key="3">
    <source>
        <dbReference type="SAM" id="SignalP"/>
    </source>
</evidence>
<dbReference type="PANTHER" id="PTHR11240:SF22">
    <property type="entry name" value="RIBONUCLEASE T2"/>
    <property type="match status" value="1"/>
</dbReference>
<evidence type="ECO:0000313" key="4">
    <source>
        <dbReference type="EMBL" id="MCJ2187560.1"/>
    </source>
</evidence>
<dbReference type="Pfam" id="PF00445">
    <property type="entry name" value="Ribonuclease_T2"/>
    <property type="match status" value="1"/>
</dbReference>
<comment type="caution">
    <text evidence="4">The sequence shown here is derived from an EMBL/GenBank/DDBJ whole genome shotgun (WGS) entry which is preliminary data.</text>
</comment>
<dbReference type="PROSITE" id="PS00531">
    <property type="entry name" value="RNASE_T2_2"/>
    <property type="match status" value="1"/>
</dbReference>
<keyword evidence="3" id="KW-0732">Signal</keyword>
<feature type="signal peptide" evidence="3">
    <location>
        <begin position="1"/>
        <end position="20"/>
    </location>
</feature>
<comment type="similarity">
    <text evidence="1 2">Belongs to the RNase T2 family.</text>
</comment>
<sequence>MRLFVLAAILLGLLPAPAMAQAYQCALPRTLAPIRPVRPDGPVRKLPVAGYTLAASWSPDYCKTSGDTRSMQCSHRNGRFGFILHGLWPEAKSGPAPQWCAGTPLPSPEVVRRNLCMTPSPGLLVHEWAKHGSCMTKTPQLYFKVSAILWRSVRWPDADRLSRQKGLTVGDLRKAFVAHNPAWKAEYVGVNLSRTGWLREVRLCYGKDFMPKRCSKRQFGPSDSASLKIWRGL</sequence>
<feature type="chain" id="PRO_5047055711" evidence="3">
    <location>
        <begin position="21"/>
        <end position="233"/>
    </location>
</feature>
<protein>
    <submittedName>
        <fullName evidence="4">Ribonuclease T</fullName>
    </submittedName>
</protein>
<dbReference type="InterPro" id="IPR036430">
    <property type="entry name" value="RNase_T2-like_sf"/>
</dbReference>
<dbReference type="InterPro" id="IPR018188">
    <property type="entry name" value="RNase_T2_His_AS_1"/>
</dbReference>
<evidence type="ECO:0000256" key="2">
    <source>
        <dbReference type="RuleBase" id="RU004328"/>
    </source>
</evidence>
<proteinExistence type="inferred from homology"/>
<dbReference type="Proteomes" id="UP001202281">
    <property type="component" value="Unassembled WGS sequence"/>
</dbReference>
<dbReference type="RefSeq" id="WP_243921348.1">
    <property type="nucleotide sequence ID" value="NZ_JALHLG010000014.1"/>
</dbReference>
<dbReference type="EMBL" id="JALHLG010000014">
    <property type="protein sequence ID" value="MCJ2187560.1"/>
    <property type="molecule type" value="Genomic_DNA"/>
</dbReference>
<reference evidence="4 5" key="1">
    <citation type="submission" date="2022-04" db="EMBL/GenBank/DDBJ databases">
        <title>Identification of a novel bacterium isolated from mangrove sediments.</title>
        <authorList>
            <person name="Pan X."/>
        </authorList>
    </citation>
    <scope>NUCLEOTIDE SEQUENCE [LARGE SCALE GENOMIC DNA]</scope>
    <source>
        <strain evidence="4 5">B2638</strain>
    </source>
</reference>
<dbReference type="InterPro" id="IPR001568">
    <property type="entry name" value="RNase_T2-like"/>
</dbReference>
<dbReference type="InterPro" id="IPR033130">
    <property type="entry name" value="RNase_T2_His_AS_2"/>
</dbReference>
<organism evidence="4 5">
    <name type="scientific">Novosphingobium beihaiensis</name>
    <dbReference type="NCBI Taxonomy" id="2930389"/>
    <lineage>
        <taxon>Bacteria</taxon>
        <taxon>Pseudomonadati</taxon>
        <taxon>Pseudomonadota</taxon>
        <taxon>Alphaproteobacteria</taxon>
        <taxon>Sphingomonadales</taxon>
        <taxon>Sphingomonadaceae</taxon>
        <taxon>Novosphingobium</taxon>
    </lineage>
</organism>
<name>A0ABT0BRH6_9SPHN</name>
<evidence type="ECO:0000313" key="5">
    <source>
        <dbReference type="Proteomes" id="UP001202281"/>
    </source>
</evidence>
<evidence type="ECO:0000256" key="1">
    <source>
        <dbReference type="ARBA" id="ARBA00007469"/>
    </source>
</evidence>
<dbReference type="PROSITE" id="PS00530">
    <property type="entry name" value="RNASE_T2_1"/>
    <property type="match status" value="1"/>
</dbReference>
<accession>A0ABT0BRH6</accession>
<gene>
    <name evidence="4" type="ORF">MTR66_12130</name>
</gene>